<feature type="domain" description="Impact N-terminal" evidence="2">
    <location>
        <begin position="24"/>
        <end position="126"/>
    </location>
</feature>
<dbReference type="RefSeq" id="WP_181363120.1">
    <property type="nucleotide sequence ID" value="NZ_MPDK01000027.1"/>
</dbReference>
<dbReference type="GO" id="GO:0006446">
    <property type="term" value="P:regulation of translational initiation"/>
    <property type="evidence" value="ECO:0007669"/>
    <property type="project" value="TreeGrafter"/>
</dbReference>
<dbReference type="Proteomes" id="UP000245380">
    <property type="component" value="Unassembled WGS sequence"/>
</dbReference>
<evidence type="ECO:0000259" key="2">
    <source>
        <dbReference type="Pfam" id="PF01205"/>
    </source>
</evidence>
<gene>
    <name evidence="3" type="ORF">BM613_12060</name>
</gene>
<dbReference type="PANTHER" id="PTHR16301">
    <property type="entry name" value="IMPACT-RELATED"/>
    <property type="match status" value="1"/>
</dbReference>
<dbReference type="PANTHER" id="PTHR16301:SF20">
    <property type="entry name" value="IMPACT FAMILY MEMBER YIGZ"/>
    <property type="match status" value="1"/>
</dbReference>
<dbReference type="SUPFAM" id="SSF54211">
    <property type="entry name" value="Ribosomal protein S5 domain 2-like"/>
    <property type="match status" value="1"/>
</dbReference>
<name>A0A2U3D652_SULT2</name>
<dbReference type="PROSITE" id="PS00910">
    <property type="entry name" value="UPF0029"/>
    <property type="match status" value="1"/>
</dbReference>
<comment type="caution">
    <text evidence="3">The sequence shown here is derived from an EMBL/GenBank/DDBJ whole genome shotgun (WGS) entry which is preliminary data.</text>
</comment>
<dbReference type="EMBL" id="MPDK01000027">
    <property type="protein sequence ID" value="PWI56754.1"/>
    <property type="molecule type" value="Genomic_DNA"/>
</dbReference>
<reference evidence="3 4" key="1">
    <citation type="submission" date="2016-11" db="EMBL/GenBank/DDBJ databases">
        <title>Comparative genomics of Acidibacillus ferroxidans species.</title>
        <authorList>
            <person name="Oliveira G."/>
            <person name="Nunes G."/>
            <person name="Oliveira R."/>
            <person name="Araujo F."/>
            <person name="Salim A."/>
            <person name="Scholte L."/>
            <person name="Morais D."/>
            <person name="Nancucheo I."/>
            <person name="Johnson D.B."/>
            <person name="Grail B."/>
            <person name="Bittencourt J."/>
            <person name="Valadares R."/>
        </authorList>
    </citation>
    <scope>NUCLEOTIDE SEQUENCE [LARGE SCALE GENOMIC DNA]</scope>
    <source>
        <strain evidence="3 4">Y002</strain>
    </source>
</reference>
<dbReference type="InterPro" id="IPR023582">
    <property type="entry name" value="Impact"/>
</dbReference>
<dbReference type="InterPro" id="IPR001498">
    <property type="entry name" value="Impact_N"/>
</dbReference>
<protein>
    <recommendedName>
        <fullName evidence="2">Impact N-terminal domain-containing protein</fullName>
    </recommendedName>
</protein>
<dbReference type="AlphaFoldDB" id="A0A2U3D652"/>
<dbReference type="InterPro" id="IPR020569">
    <property type="entry name" value="UPF0029_Impact_CS"/>
</dbReference>
<evidence type="ECO:0000313" key="4">
    <source>
        <dbReference type="Proteomes" id="UP000245380"/>
    </source>
</evidence>
<dbReference type="Gene3D" id="3.30.230.30">
    <property type="entry name" value="Impact, N-terminal domain"/>
    <property type="match status" value="1"/>
</dbReference>
<dbReference type="GO" id="GO:0005737">
    <property type="term" value="C:cytoplasm"/>
    <property type="evidence" value="ECO:0007669"/>
    <property type="project" value="TreeGrafter"/>
</dbReference>
<proteinExistence type="inferred from homology"/>
<keyword evidence="4" id="KW-1185">Reference proteome</keyword>
<dbReference type="Pfam" id="PF01205">
    <property type="entry name" value="Impact_N"/>
    <property type="match status" value="1"/>
</dbReference>
<dbReference type="InterPro" id="IPR036956">
    <property type="entry name" value="Impact_N_sf"/>
</dbReference>
<accession>A0A2U3D652</accession>
<evidence type="ECO:0000313" key="3">
    <source>
        <dbReference type="EMBL" id="PWI56754.1"/>
    </source>
</evidence>
<dbReference type="InterPro" id="IPR020568">
    <property type="entry name" value="Ribosomal_Su5_D2-typ_SF"/>
</dbReference>
<sequence length="214" mass="23628">MSDVSLPVSYRTLEAPVHVEWVEKKSRFLCALFPAATEHAVQQQLALLRKQYWDATHHCSAFRLKDGTERAHDDGEPAGTAGRPMLHVLQQHDLVDVCAVVTRYFGGTLLGAGGLVRAYSHSVVRAIEAATLLSIAPHDLYHLTLDYSQYDFALHRLREAGWEVAASFTDRVTLTVIAPTAVRETAIPMLTSLAQSPVPIVPVQTELRALHVTK</sequence>
<comment type="similarity">
    <text evidence="1">Belongs to the IMPACT family.</text>
</comment>
<evidence type="ECO:0000256" key="1">
    <source>
        <dbReference type="ARBA" id="ARBA00007665"/>
    </source>
</evidence>
<organism evidence="3 4">
    <name type="scientific">Sulfoacidibacillus thermotolerans</name>
    <name type="common">Acidibacillus sulfuroxidans</name>
    <dbReference type="NCBI Taxonomy" id="1765684"/>
    <lineage>
        <taxon>Bacteria</taxon>
        <taxon>Bacillati</taxon>
        <taxon>Bacillota</taxon>
        <taxon>Bacilli</taxon>
        <taxon>Bacillales</taxon>
        <taxon>Alicyclobacillaceae</taxon>
        <taxon>Sulfoacidibacillus</taxon>
    </lineage>
</organism>